<gene>
    <name evidence="2" type="ORF">COCNU_13G003790</name>
</gene>
<protein>
    <submittedName>
        <fullName evidence="2">Uncharacterized protein</fullName>
    </submittedName>
</protein>
<reference evidence="2" key="1">
    <citation type="journal article" date="2017" name="Gigascience">
        <title>The genome draft of coconut (Cocos nucifera).</title>
        <authorList>
            <person name="Xiao Y."/>
            <person name="Xu P."/>
            <person name="Fan H."/>
            <person name="Baudouin L."/>
            <person name="Xia W."/>
            <person name="Bocs S."/>
            <person name="Xu J."/>
            <person name="Li Q."/>
            <person name="Guo A."/>
            <person name="Zhou L."/>
            <person name="Li J."/>
            <person name="Wu Y."/>
            <person name="Ma Z."/>
            <person name="Armero A."/>
            <person name="Issali A.E."/>
            <person name="Liu N."/>
            <person name="Peng M."/>
            <person name="Yang Y."/>
        </authorList>
    </citation>
    <scope>NUCLEOTIDE SEQUENCE</scope>
    <source>
        <tissue evidence="2">Spear leaf of Hainan Tall coconut</tissue>
    </source>
</reference>
<accession>A0A8K0ISW1</accession>
<proteinExistence type="predicted"/>
<dbReference type="OrthoDB" id="2014733at2759"/>
<name>A0A8K0ISW1_COCNU</name>
<organism evidence="2 3">
    <name type="scientific">Cocos nucifera</name>
    <name type="common">Coconut palm</name>
    <dbReference type="NCBI Taxonomy" id="13894"/>
    <lineage>
        <taxon>Eukaryota</taxon>
        <taxon>Viridiplantae</taxon>
        <taxon>Streptophyta</taxon>
        <taxon>Embryophyta</taxon>
        <taxon>Tracheophyta</taxon>
        <taxon>Spermatophyta</taxon>
        <taxon>Magnoliopsida</taxon>
        <taxon>Liliopsida</taxon>
        <taxon>Arecaceae</taxon>
        <taxon>Arecoideae</taxon>
        <taxon>Cocoseae</taxon>
        <taxon>Attaleinae</taxon>
        <taxon>Cocos</taxon>
    </lineage>
</organism>
<feature type="region of interest" description="Disordered" evidence="1">
    <location>
        <begin position="1"/>
        <end position="22"/>
    </location>
</feature>
<keyword evidence="3" id="KW-1185">Reference proteome</keyword>
<evidence type="ECO:0000313" key="3">
    <source>
        <dbReference type="Proteomes" id="UP000797356"/>
    </source>
</evidence>
<dbReference type="PANTHER" id="PTHR33874:SF1">
    <property type="entry name" value="RING FINGER PROTEIN"/>
    <property type="match status" value="1"/>
</dbReference>
<evidence type="ECO:0000313" key="2">
    <source>
        <dbReference type="EMBL" id="KAG1366589.1"/>
    </source>
</evidence>
<dbReference type="PANTHER" id="PTHR33874">
    <property type="entry name" value="RING FINGER PROTEIN"/>
    <property type="match status" value="1"/>
</dbReference>
<dbReference type="AlphaFoldDB" id="A0A8K0ISW1"/>
<evidence type="ECO:0000256" key="1">
    <source>
        <dbReference type="SAM" id="MobiDB-lite"/>
    </source>
</evidence>
<feature type="region of interest" description="Disordered" evidence="1">
    <location>
        <begin position="48"/>
        <end position="68"/>
    </location>
</feature>
<sequence length="223" mass="23991">MAAAAAAAAGPSPGPVGGKEQVQVRRRTLEALLEQCRLALELLQDADLDPDPARGAAAGEEEGSTPRSLCTVDQELDEKVKAPSFVKQLSDLLKSKVQSSDFLEKLGSNNKSVPHNMSDENASWDMVSMTDLWGDKHIGGDDESDPDGYVLVKQEDIVEGIACFMAECLLSLKQTKELTPNQLQEALSKTFSVKKKKSILQKAWDGGKVIYNLASWSATAVGS</sequence>
<dbReference type="EMBL" id="CM017884">
    <property type="protein sequence ID" value="KAG1366589.1"/>
    <property type="molecule type" value="Genomic_DNA"/>
</dbReference>
<dbReference type="Proteomes" id="UP000797356">
    <property type="component" value="Chromosome 13"/>
</dbReference>
<comment type="caution">
    <text evidence="2">The sequence shown here is derived from an EMBL/GenBank/DDBJ whole genome shotgun (WGS) entry which is preliminary data.</text>
</comment>
<reference evidence="2" key="2">
    <citation type="submission" date="2019-07" db="EMBL/GenBank/DDBJ databases">
        <authorList>
            <person name="Yang Y."/>
            <person name="Bocs S."/>
            <person name="Baudouin L."/>
        </authorList>
    </citation>
    <scope>NUCLEOTIDE SEQUENCE</scope>
    <source>
        <tissue evidence="2">Spear leaf of Hainan Tall coconut</tissue>
    </source>
</reference>